<dbReference type="EMBL" id="GEDC01010994">
    <property type="protein sequence ID" value="JAS26304.1"/>
    <property type="molecule type" value="Transcribed_RNA"/>
</dbReference>
<organism evidence="1">
    <name type="scientific">Clastoptera arizonana</name>
    <name type="common">Arizona spittle bug</name>
    <dbReference type="NCBI Taxonomy" id="38151"/>
    <lineage>
        <taxon>Eukaryota</taxon>
        <taxon>Metazoa</taxon>
        <taxon>Ecdysozoa</taxon>
        <taxon>Arthropoda</taxon>
        <taxon>Hexapoda</taxon>
        <taxon>Insecta</taxon>
        <taxon>Pterygota</taxon>
        <taxon>Neoptera</taxon>
        <taxon>Paraneoptera</taxon>
        <taxon>Hemiptera</taxon>
        <taxon>Auchenorrhyncha</taxon>
        <taxon>Cercopoidea</taxon>
        <taxon>Clastopteridae</taxon>
        <taxon>Clastoptera</taxon>
    </lineage>
</organism>
<protein>
    <submittedName>
        <fullName evidence="1">Uncharacterized protein</fullName>
    </submittedName>
</protein>
<dbReference type="AlphaFoldDB" id="A0A1B6DKT4"/>
<name>A0A1B6DKT4_9HEMI</name>
<accession>A0A1B6DKT4</accession>
<proteinExistence type="predicted"/>
<gene>
    <name evidence="1" type="ORF">g.8366</name>
</gene>
<reference evidence="1" key="1">
    <citation type="submission" date="2015-12" db="EMBL/GenBank/DDBJ databases">
        <title>De novo transcriptome assembly of four potential Pierce s Disease insect vectors from Arizona vineyards.</title>
        <authorList>
            <person name="Tassone E.E."/>
        </authorList>
    </citation>
    <scope>NUCLEOTIDE SEQUENCE</scope>
</reference>
<sequence>MLFVLLTLALTVNAYRVQFKQKDKDEVYALVKDANDKLLNCMTKIIQPETTKAEKVQQLDNIFLTEWKVLKLAKKKFDKENCLNIEYCPEVLLTCKAIKHLHHVVNETVPMKMKISKAILRGVINARYEMVKKGLVTEDEGFPIFHKILWYI</sequence>
<evidence type="ECO:0000313" key="1">
    <source>
        <dbReference type="EMBL" id="JAS26304.1"/>
    </source>
</evidence>